<dbReference type="RefSeq" id="WP_071316540.1">
    <property type="nucleotide sequence ID" value="NZ_CP063356.2"/>
</dbReference>
<comment type="function">
    <text evidence="8">Cell division protein that may be involved in stabilizing or promoting the assembly of the division complex.</text>
</comment>
<dbReference type="GO" id="GO:0032153">
    <property type="term" value="C:cell division site"/>
    <property type="evidence" value="ECO:0007669"/>
    <property type="project" value="UniProtKB-UniRule"/>
</dbReference>
<keyword evidence="4 8" id="KW-0812">Transmembrane</keyword>
<keyword evidence="7 8" id="KW-0131">Cell cycle</keyword>
<feature type="domain" description="POTRA" evidence="9">
    <location>
        <begin position="50"/>
        <end position="118"/>
    </location>
</feature>
<evidence type="ECO:0000313" key="12">
    <source>
        <dbReference type="Proteomes" id="UP000180175"/>
    </source>
</evidence>
<dbReference type="Pfam" id="PF03799">
    <property type="entry name" value="FtsQ_DivIB_C"/>
    <property type="match status" value="1"/>
</dbReference>
<dbReference type="PROSITE" id="PS51779">
    <property type="entry name" value="POTRA"/>
    <property type="match status" value="1"/>
</dbReference>
<reference evidence="11" key="4">
    <citation type="submission" date="2020-10" db="EMBL/GenBank/DDBJ databases">
        <authorList>
            <person name="Bassil N.M."/>
            <person name="Lloyd J.R."/>
        </authorList>
    </citation>
    <scope>NUCLEOTIDE SEQUENCE</scope>
    <source>
        <strain evidence="11">NB2006</strain>
    </source>
</reference>
<comment type="subcellular location">
    <subcellularLocation>
        <location evidence="8">Cell membrane</location>
        <topology evidence="8">Single-pass type II membrane protein</topology>
    </subcellularLocation>
    <subcellularLocation>
        <location evidence="1">Membrane</location>
    </subcellularLocation>
    <text evidence="8">Localizes to the division septum.</text>
</comment>
<dbReference type="GO" id="GO:0043093">
    <property type="term" value="P:FtsZ-dependent cytokinesis"/>
    <property type="evidence" value="ECO:0007669"/>
    <property type="project" value="UniProtKB-UniRule"/>
</dbReference>
<dbReference type="PANTHER" id="PTHR37820">
    <property type="entry name" value="CELL DIVISION PROTEIN DIVIB"/>
    <property type="match status" value="1"/>
</dbReference>
<keyword evidence="12" id="KW-1185">Reference proteome</keyword>
<evidence type="ECO:0000256" key="6">
    <source>
        <dbReference type="ARBA" id="ARBA00023136"/>
    </source>
</evidence>
<organism evidence="10 12">
    <name type="scientific">Anaerobacillus isosaccharinicus</name>
    <dbReference type="NCBI Taxonomy" id="1532552"/>
    <lineage>
        <taxon>Bacteria</taxon>
        <taxon>Bacillati</taxon>
        <taxon>Bacillota</taxon>
        <taxon>Bacilli</taxon>
        <taxon>Bacillales</taxon>
        <taxon>Bacillaceae</taxon>
        <taxon>Anaerobacillus</taxon>
    </lineage>
</organism>
<dbReference type="HAMAP" id="MF_00912">
    <property type="entry name" value="DivIB"/>
    <property type="match status" value="1"/>
</dbReference>
<dbReference type="InterPro" id="IPR050487">
    <property type="entry name" value="FtsQ_DivIB"/>
</dbReference>
<dbReference type="InterPro" id="IPR026580">
    <property type="entry name" value="DivIB"/>
</dbReference>
<evidence type="ECO:0000256" key="8">
    <source>
        <dbReference type="HAMAP-Rule" id="MF_00912"/>
    </source>
</evidence>
<dbReference type="EMBL" id="CP063356">
    <property type="protein sequence ID" value="QOY34378.1"/>
    <property type="molecule type" value="Genomic_DNA"/>
</dbReference>
<dbReference type="Gene3D" id="3.10.20.310">
    <property type="entry name" value="membrane protein fhac"/>
    <property type="match status" value="1"/>
</dbReference>
<reference evidence="11 12" key="3">
    <citation type="journal article" date="2019" name="Int. J. Syst. Evol. Microbiol.">
        <title>Anaerobacillus isosaccharinicus sp. nov., an alkaliphilic bacterium which degrades isosaccharinic acid.</title>
        <authorList>
            <person name="Bassil N.M."/>
            <person name="Lloyd J.R."/>
        </authorList>
    </citation>
    <scope>NUCLEOTIDE SEQUENCE [LARGE SCALE GENOMIC DNA]</scope>
    <source>
        <strain evidence="11 12">NB2006</strain>
    </source>
</reference>
<dbReference type="PANTHER" id="PTHR37820:SF1">
    <property type="entry name" value="CELL DIVISION PROTEIN FTSQ"/>
    <property type="match status" value="1"/>
</dbReference>
<dbReference type="InterPro" id="IPR013685">
    <property type="entry name" value="POTRA_FtsQ_type"/>
</dbReference>
<keyword evidence="3 8" id="KW-0132">Cell division</keyword>
<evidence type="ECO:0000313" key="10">
    <source>
        <dbReference type="EMBL" id="OIJ20603.1"/>
    </source>
</evidence>
<name>A0A1S2M7X7_9BACI</name>
<feature type="transmembrane region" description="Helical" evidence="8">
    <location>
        <begin position="28"/>
        <end position="45"/>
    </location>
</feature>
<evidence type="ECO:0000256" key="4">
    <source>
        <dbReference type="ARBA" id="ARBA00022692"/>
    </source>
</evidence>
<sequence>MDQKKVIPLEDRIPKLRIQRKQRSNRRLIFYLSFFFLLLLTVVYFQSPLSDVKEIQIEGNRYVSDERIITVSGLNERTSFFGVNKQLIEVELTSLFEINKVNIERIFPNTVKITIKEFSRVAYLVVDGKNYPILETGQILDEEGSIKRFPTDAPLLIGWSTDEELAEMAAELSNLPESIIHRISEIYFTPVDEDPLRITLFMNDGFEVSSTIRHFSQKIAPYPAIVDELDPNIKGIIHMKMNPYFEQFDNEEEEEIESEG</sequence>
<gene>
    <name evidence="8" type="primary">divIB</name>
    <name evidence="11" type="ORF">AWH56_016815</name>
    <name evidence="10" type="ORF">AWH56_07475</name>
</gene>
<reference evidence="10 12" key="1">
    <citation type="submission" date="2016-10" db="EMBL/GenBank/DDBJ databases">
        <title>Draft genome sequences of four alkaliphilic bacteria belonging to the Anaerobacillus genus.</title>
        <authorList>
            <person name="Bassil N.M."/>
            <person name="Lloyd J.R."/>
        </authorList>
    </citation>
    <scope>NUCLEOTIDE SEQUENCE [LARGE SCALE GENOMIC DNA]</scope>
    <source>
        <strain evidence="10 12">NB2006</strain>
    </source>
</reference>
<keyword evidence="6 8" id="KW-0472">Membrane</keyword>
<evidence type="ECO:0000256" key="2">
    <source>
        <dbReference type="ARBA" id="ARBA00022475"/>
    </source>
</evidence>
<dbReference type="GO" id="GO:0005886">
    <property type="term" value="C:plasma membrane"/>
    <property type="evidence" value="ECO:0007669"/>
    <property type="project" value="UniProtKB-SubCell"/>
</dbReference>
<evidence type="ECO:0000313" key="11">
    <source>
        <dbReference type="EMBL" id="QOY34378.1"/>
    </source>
</evidence>
<comment type="similarity">
    <text evidence="8">Belongs to the FtsQ/DivIB family. DivIB subfamily.</text>
</comment>
<dbReference type="InterPro" id="IPR034746">
    <property type="entry name" value="POTRA"/>
</dbReference>
<dbReference type="Gene3D" id="3.40.50.10960">
    <property type="match status" value="1"/>
</dbReference>
<protein>
    <recommendedName>
        <fullName evidence="8">Cell division protein DivIB</fullName>
    </recommendedName>
</protein>
<dbReference type="Proteomes" id="UP000180175">
    <property type="component" value="Chromosome"/>
</dbReference>
<evidence type="ECO:0000256" key="1">
    <source>
        <dbReference type="ARBA" id="ARBA00004370"/>
    </source>
</evidence>
<evidence type="ECO:0000256" key="7">
    <source>
        <dbReference type="ARBA" id="ARBA00023306"/>
    </source>
</evidence>
<dbReference type="EMBL" id="LQXD01000068">
    <property type="protein sequence ID" value="OIJ20603.1"/>
    <property type="molecule type" value="Genomic_DNA"/>
</dbReference>
<keyword evidence="5 8" id="KW-1133">Transmembrane helix</keyword>
<proteinExistence type="inferred from homology"/>
<accession>A0A1S2M7X7</accession>
<evidence type="ECO:0000259" key="9">
    <source>
        <dbReference type="PROSITE" id="PS51779"/>
    </source>
</evidence>
<dbReference type="InterPro" id="IPR005548">
    <property type="entry name" value="Cell_div_FtsQ/DivIB_C"/>
</dbReference>
<evidence type="ECO:0000256" key="5">
    <source>
        <dbReference type="ARBA" id="ARBA00022989"/>
    </source>
</evidence>
<keyword evidence="2 8" id="KW-1003">Cell membrane</keyword>
<dbReference type="KEGG" id="aia:AWH56_016815"/>
<dbReference type="OrthoDB" id="1819027at2"/>
<dbReference type="AlphaFoldDB" id="A0A1S2M7X7"/>
<evidence type="ECO:0000256" key="3">
    <source>
        <dbReference type="ARBA" id="ARBA00022618"/>
    </source>
</evidence>
<dbReference type="Pfam" id="PF08478">
    <property type="entry name" value="POTRA_1"/>
    <property type="match status" value="1"/>
</dbReference>
<reference evidence="11 12" key="2">
    <citation type="journal article" date="2017" name="Genome Announc.">
        <title>Draft Genome Sequences of Four Alkaliphilic Bacteria Belonging to the Anaerobacillus Genus.</title>
        <authorList>
            <person name="Bassil N.M."/>
            <person name="Lloyd J.R."/>
        </authorList>
    </citation>
    <scope>NUCLEOTIDE SEQUENCE [LARGE SCALE GENOMIC DNA]</scope>
    <source>
        <strain evidence="11 12">NB2006</strain>
    </source>
</reference>